<keyword evidence="2 6" id="KW-0862">Zinc</keyword>
<dbReference type="EMBL" id="CP019699">
    <property type="protein sequence ID" value="AQS54481.1"/>
    <property type="molecule type" value="Genomic_DNA"/>
</dbReference>
<keyword evidence="4 6" id="KW-0143">Chaperone</keyword>
<dbReference type="RefSeq" id="WP_077718298.1">
    <property type="nucleotide sequence ID" value="NZ_CP019699.1"/>
</dbReference>
<comment type="subcellular location">
    <subcellularLocation>
        <location evidence="6">Cytoplasm</location>
    </subcellularLocation>
</comment>
<evidence type="ECO:0000256" key="5">
    <source>
        <dbReference type="ARBA" id="ARBA00023284"/>
    </source>
</evidence>
<dbReference type="KEGG" id="ntr:B0W44_00385"/>
<dbReference type="InterPro" id="IPR016154">
    <property type="entry name" value="Heat_shock_Hsp33_C"/>
</dbReference>
<dbReference type="AlphaFoldDB" id="A0A1U9K373"/>
<keyword evidence="1 6" id="KW-0963">Cytoplasm</keyword>
<dbReference type="GO" id="GO:0051082">
    <property type="term" value="F:unfolded protein binding"/>
    <property type="evidence" value="ECO:0007669"/>
    <property type="project" value="UniProtKB-UniRule"/>
</dbReference>
<dbReference type="SUPFAM" id="SSF118352">
    <property type="entry name" value="HSP33 redox switch-like"/>
    <property type="match status" value="1"/>
</dbReference>
<dbReference type="Proteomes" id="UP000188603">
    <property type="component" value="Chromosome"/>
</dbReference>
<dbReference type="NCBIfam" id="NF001033">
    <property type="entry name" value="PRK00114.1"/>
    <property type="match status" value="1"/>
</dbReference>
<feature type="disulfide bond" description="Redox-active" evidence="6">
    <location>
        <begin position="236"/>
        <end position="238"/>
    </location>
</feature>
<dbReference type="GO" id="GO:0044183">
    <property type="term" value="F:protein folding chaperone"/>
    <property type="evidence" value="ECO:0007669"/>
    <property type="project" value="TreeGrafter"/>
</dbReference>
<sequence>MKDYAIRATAYEGEARAFAARTTHLVNTLQQRHHSWPIASAALGRTVTVGAMMGMMLKNETDHLTIQIRGDGPLGSLVVDANPRGEVRGYVQNPHVHLSANAEGKLNVGGGIGKGTLNVVKDLGLKEPYRGSVELVSGELAEDFAYYFTVSEQTPSAVAAGVLVQPDNSVSHAGGFIVQMLPGARDETIERVETGVRQVGSVTDQLLKGKSPEDILEIVLGEPVNVQEELLLSFRCRCSRERIENMLKALGRDEIRSLLEEQGEARVQCHFCNETYTLSRDELEALL</sequence>
<dbReference type="Pfam" id="PF01430">
    <property type="entry name" value="HSP33"/>
    <property type="match status" value="1"/>
</dbReference>
<comment type="PTM">
    <text evidence="6">Under oxidizing conditions two disulfide bonds are formed involving the reactive cysteines. Under reducing conditions zinc is bound to the reactive cysteines and the protein is inactive.</text>
</comment>
<keyword evidence="5 6" id="KW-0676">Redox-active center</keyword>
<dbReference type="PANTHER" id="PTHR30111:SF1">
    <property type="entry name" value="33 KDA CHAPERONIN"/>
    <property type="match status" value="1"/>
</dbReference>
<dbReference type="InterPro" id="IPR016153">
    <property type="entry name" value="Heat_shock_Hsp33_N"/>
</dbReference>
<evidence type="ECO:0000256" key="3">
    <source>
        <dbReference type="ARBA" id="ARBA00023157"/>
    </source>
</evidence>
<keyword evidence="3 6" id="KW-1015">Disulfide bond</keyword>
<organism evidence="7 8">
    <name type="scientific">Novibacillus thermophilus</name>
    <dbReference type="NCBI Taxonomy" id="1471761"/>
    <lineage>
        <taxon>Bacteria</taxon>
        <taxon>Bacillati</taxon>
        <taxon>Bacillota</taxon>
        <taxon>Bacilli</taxon>
        <taxon>Bacillales</taxon>
        <taxon>Thermoactinomycetaceae</taxon>
        <taxon>Novibacillus</taxon>
    </lineage>
</organism>
<dbReference type="HAMAP" id="MF_00117">
    <property type="entry name" value="HslO"/>
    <property type="match status" value="1"/>
</dbReference>
<proteinExistence type="inferred from homology"/>
<accession>A0A1U9K373</accession>
<evidence type="ECO:0000256" key="1">
    <source>
        <dbReference type="ARBA" id="ARBA00022490"/>
    </source>
</evidence>
<dbReference type="OrthoDB" id="9776534at2"/>
<protein>
    <recommendedName>
        <fullName evidence="6">33 kDa chaperonin</fullName>
    </recommendedName>
    <alternativeName>
        <fullName evidence="6">Heat shock protein 33 homolog</fullName>
        <shortName evidence="6">HSP33</shortName>
    </alternativeName>
</protein>
<evidence type="ECO:0000313" key="8">
    <source>
        <dbReference type="Proteomes" id="UP000188603"/>
    </source>
</evidence>
<evidence type="ECO:0000256" key="6">
    <source>
        <dbReference type="HAMAP-Rule" id="MF_00117"/>
    </source>
</evidence>
<dbReference type="SUPFAM" id="SSF64397">
    <property type="entry name" value="Hsp33 domain"/>
    <property type="match status" value="1"/>
</dbReference>
<dbReference type="InterPro" id="IPR000397">
    <property type="entry name" value="Heat_shock_Hsp33"/>
</dbReference>
<dbReference type="PANTHER" id="PTHR30111">
    <property type="entry name" value="33 KDA CHAPERONIN"/>
    <property type="match status" value="1"/>
</dbReference>
<feature type="disulfide bond" description="Redox-active" evidence="6">
    <location>
        <begin position="269"/>
        <end position="272"/>
    </location>
</feature>
<evidence type="ECO:0000256" key="2">
    <source>
        <dbReference type="ARBA" id="ARBA00022833"/>
    </source>
</evidence>
<dbReference type="STRING" id="1471761.B0W44_00385"/>
<gene>
    <name evidence="6" type="primary">hslO</name>
    <name evidence="7" type="ORF">B0W44_00385</name>
</gene>
<reference evidence="7 8" key="1">
    <citation type="journal article" date="2015" name="Int. J. Syst. Evol. Microbiol.">
        <title>Novibacillus thermophilus gen. nov., sp. nov., a Gram-staining-negative and moderately thermophilic member of the family Thermoactinomycetaceae.</title>
        <authorList>
            <person name="Yang G."/>
            <person name="Chen J."/>
            <person name="Zhou S."/>
        </authorList>
    </citation>
    <scope>NUCLEOTIDE SEQUENCE [LARGE SCALE GENOMIC DNA]</scope>
    <source>
        <strain evidence="7 8">SG-1</strain>
    </source>
</reference>
<evidence type="ECO:0000313" key="7">
    <source>
        <dbReference type="EMBL" id="AQS54481.1"/>
    </source>
</evidence>
<dbReference type="PIRSF" id="PIRSF005261">
    <property type="entry name" value="Heat_shock_Hsp33"/>
    <property type="match status" value="1"/>
</dbReference>
<dbReference type="CDD" id="cd00498">
    <property type="entry name" value="Hsp33"/>
    <property type="match status" value="1"/>
</dbReference>
<dbReference type="Gene3D" id="3.55.30.10">
    <property type="entry name" value="Hsp33 domain"/>
    <property type="match status" value="1"/>
</dbReference>
<name>A0A1U9K373_9BACL</name>
<dbReference type="GO" id="GO:0042026">
    <property type="term" value="P:protein refolding"/>
    <property type="evidence" value="ECO:0007669"/>
    <property type="project" value="TreeGrafter"/>
</dbReference>
<keyword evidence="8" id="KW-1185">Reference proteome</keyword>
<evidence type="ECO:0000256" key="4">
    <source>
        <dbReference type="ARBA" id="ARBA00023186"/>
    </source>
</evidence>
<comment type="function">
    <text evidence="6">Redox regulated molecular chaperone. Protects both thermally unfolding and oxidatively damaged proteins from irreversible aggregation. Plays an important role in the bacterial defense system toward oxidative stress.</text>
</comment>
<dbReference type="Gene3D" id="3.90.1280.10">
    <property type="entry name" value="HSP33 redox switch-like"/>
    <property type="match status" value="1"/>
</dbReference>
<comment type="similarity">
    <text evidence="6">Belongs to the HSP33 family.</text>
</comment>
<dbReference type="GO" id="GO:0005737">
    <property type="term" value="C:cytoplasm"/>
    <property type="evidence" value="ECO:0007669"/>
    <property type="project" value="UniProtKB-SubCell"/>
</dbReference>